<keyword evidence="5" id="KW-0175">Coiled coil</keyword>
<evidence type="ECO:0000313" key="7">
    <source>
        <dbReference type="EMBL" id="RFP82851.1"/>
    </source>
</evidence>
<keyword evidence="8" id="KW-1185">Reference proteome</keyword>
<dbReference type="InterPro" id="IPR036388">
    <property type="entry name" value="WH-like_DNA-bd_sf"/>
</dbReference>
<protein>
    <submittedName>
        <fullName evidence="7">LysR family transcriptional regulator</fullName>
    </submittedName>
</protein>
<sequence>MAGAQALIAFSEVARRQSFAAAARDMGQAPSTLAKAVARLEASLGVRLLHRTTRKVSLTDDGERLFARCQRVLSELQELQEEADGRRARPSGTLRLDLPIAFGRRKLLPVLAQLAERHPGLVLDIQLSDAYADLVQGGLDASVRVGELDDSSLVARRFAKQSMILCAAPSYLDRAGRPRRYEDLARHRFIVYRQHSSGRNRPLQFRVNGETRTLHPEHALRINDGEAMARAASLGLGLTQLPDYMVEDELASGALVELLPRLRPPDMPIHLLMPTQRLMPARVRVLADALTEAFAAAR</sequence>
<evidence type="ECO:0000313" key="8">
    <source>
        <dbReference type="Proteomes" id="UP000261931"/>
    </source>
</evidence>
<dbReference type="SUPFAM" id="SSF46785">
    <property type="entry name" value="Winged helix' DNA-binding domain"/>
    <property type="match status" value="1"/>
</dbReference>
<feature type="domain" description="HTH lysR-type" evidence="6">
    <location>
        <begin position="1"/>
        <end position="59"/>
    </location>
</feature>
<evidence type="ECO:0000256" key="1">
    <source>
        <dbReference type="ARBA" id="ARBA00009437"/>
    </source>
</evidence>
<dbReference type="Pfam" id="PF03466">
    <property type="entry name" value="LysR_substrate"/>
    <property type="match status" value="1"/>
</dbReference>
<proteinExistence type="inferred from homology"/>
<comment type="caution">
    <text evidence="7">The sequence shown here is derived from an EMBL/GenBank/DDBJ whole genome shotgun (WGS) entry which is preliminary data.</text>
</comment>
<dbReference type="InterPro" id="IPR005119">
    <property type="entry name" value="LysR_subst-bd"/>
</dbReference>
<dbReference type="PANTHER" id="PTHR30537">
    <property type="entry name" value="HTH-TYPE TRANSCRIPTIONAL REGULATOR"/>
    <property type="match status" value="1"/>
</dbReference>
<evidence type="ECO:0000256" key="4">
    <source>
        <dbReference type="ARBA" id="ARBA00023163"/>
    </source>
</evidence>
<keyword evidence="4" id="KW-0804">Transcription</keyword>
<dbReference type="PROSITE" id="PS50931">
    <property type="entry name" value="HTH_LYSR"/>
    <property type="match status" value="1"/>
</dbReference>
<dbReference type="GO" id="GO:0003700">
    <property type="term" value="F:DNA-binding transcription factor activity"/>
    <property type="evidence" value="ECO:0007669"/>
    <property type="project" value="InterPro"/>
</dbReference>
<dbReference type="InterPro" id="IPR036390">
    <property type="entry name" value="WH_DNA-bd_sf"/>
</dbReference>
<name>A0A372EQP1_9BURK</name>
<gene>
    <name evidence="7" type="ORF">DY262_00340</name>
</gene>
<dbReference type="InterPro" id="IPR058163">
    <property type="entry name" value="LysR-type_TF_proteobact-type"/>
</dbReference>
<keyword evidence="2" id="KW-0805">Transcription regulation</keyword>
<dbReference type="FunFam" id="1.10.10.10:FF:000001">
    <property type="entry name" value="LysR family transcriptional regulator"/>
    <property type="match status" value="1"/>
</dbReference>
<dbReference type="CDD" id="cd08422">
    <property type="entry name" value="PBP2_CrgA_like"/>
    <property type="match status" value="1"/>
</dbReference>
<keyword evidence="3" id="KW-0238">DNA-binding</keyword>
<evidence type="ECO:0000256" key="2">
    <source>
        <dbReference type="ARBA" id="ARBA00023015"/>
    </source>
</evidence>
<dbReference type="AlphaFoldDB" id="A0A372EQP1"/>
<feature type="coiled-coil region" evidence="5">
    <location>
        <begin position="62"/>
        <end position="89"/>
    </location>
</feature>
<dbReference type="GO" id="GO:0003677">
    <property type="term" value="F:DNA binding"/>
    <property type="evidence" value="ECO:0007669"/>
    <property type="project" value="UniProtKB-KW"/>
</dbReference>
<evidence type="ECO:0000259" key="6">
    <source>
        <dbReference type="PROSITE" id="PS50931"/>
    </source>
</evidence>
<organism evidence="7 8">
    <name type="scientific">Hydrogenophaga borbori</name>
    <dbReference type="NCBI Taxonomy" id="2294117"/>
    <lineage>
        <taxon>Bacteria</taxon>
        <taxon>Pseudomonadati</taxon>
        <taxon>Pseudomonadota</taxon>
        <taxon>Betaproteobacteria</taxon>
        <taxon>Burkholderiales</taxon>
        <taxon>Comamonadaceae</taxon>
        <taxon>Hydrogenophaga</taxon>
    </lineage>
</organism>
<dbReference type="Gene3D" id="1.10.10.10">
    <property type="entry name" value="Winged helix-like DNA-binding domain superfamily/Winged helix DNA-binding domain"/>
    <property type="match status" value="1"/>
</dbReference>
<dbReference type="SUPFAM" id="SSF53850">
    <property type="entry name" value="Periplasmic binding protein-like II"/>
    <property type="match status" value="1"/>
</dbReference>
<accession>A0A372EQP1</accession>
<dbReference type="Proteomes" id="UP000261931">
    <property type="component" value="Unassembled WGS sequence"/>
</dbReference>
<evidence type="ECO:0000256" key="3">
    <source>
        <dbReference type="ARBA" id="ARBA00023125"/>
    </source>
</evidence>
<comment type="similarity">
    <text evidence="1">Belongs to the LysR transcriptional regulatory family.</text>
</comment>
<dbReference type="PANTHER" id="PTHR30537:SF5">
    <property type="entry name" value="HTH-TYPE TRANSCRIPTIONAL ACTIVATOR TTDR-RELATED"/>
    <property type="match status" value="1"/>
</dbReference>
<reference evidence="7 8" key="1">
    <citation type="submission" date="2018-08" db="EMBL/GenBank/DDBJ databases">
        <title>Hydrogenophaga sp. LA-38 isolated from sludge.</title>
        <authorList>
            <person name="Im W.-T."/>
        </authorList>
    </citation>
    <scope>NUCLEOTIDE SEQUENCE [LARGE SCALE GENOMIC DNA]</scope>
    <source>
        <strain evidence="7 8">LA-38</strain>
    </source>
</reference>
<dbReference type="Pfam" id="PF00126">
    <property type="entry name" value="HTH_1"/>
    <property type="match status" value="1"/>
</dbReference>
<dbReference type="EMBL" id="QVLS01000001">
    <property type="protein sequence ID" value="RFP82851.1"/>
    <property type="molecule type" value="Genomic_DNA"/>
</dbReference>
<dbReference type="Gene3D" id="3.40.190.290">
    <property type="match status" value="1"/>
</dbReference>
<dbReference type="InterPro" id="IPR000847">
    <property type="entry name" value="LysR_HTH_N"/>
</dbReference>
<evidence type="ECO:0000256" key="5">
    <source>
        <dbReference type="SAM" id="Coils"/>
    </source>
</evidence>